<dbReference type="HAMAP" id="MF_00171">
    <property type="entry name" value="TruA"/>
    <property type="match status" value="1"/>
</dbReference>
<dbReference type="InterPro" id="IPR020094">
    <property type="entry name" value="TruA/RsuA/RluB/E/F_N"/>
</dbReference>
<evidence type="ECO:0000256" key="4">
    <source>
        <dbReference type="HAMAP-Rule" id="MF_00171"/>
    </source>
</evidence>
<evidence type="ECO:0000313" key="9">
    <source>
        <dbReference type="Proteomes" id="UP001212803"/>
    </source>
</evidence>
<dbReference type="Pfam" id="PF01416">
    <property type="entry name" value="PseudoU_synth_1"/>
    <property type="match status" value="2"/>
</dbReference>
<evidence type="ECO:0000256" key="2">
    <source>
        <dbReference type="ARBA" id="ARBA00022694"/>
    </source>
</evidence>
<feature type="binding site" evidence="4">
    <location>
        <position position="131"/>
    </location>
    <ligand>
        <name>substrate</name>
    </ligand>
</feature>
<dbReference type="CDD" id="cd02570">
    <property type="entry name" value="PseudoU_synth_EcTruA"/>
    <property type="match status" value="1"/>
</dbReference>
<evidence type="ECO:0000259" key="7">
    <source>
        <dbReference type="Pfam" id="PF01416"/>
    </source>
</evidence>
<comment type="similarity">
    <text evidence="1 4 5">Belongs to the tRNA pseudouridine synthase TruA family.</text>
</comment>
<keyword evidence="3 4" id="KW-0413">Isomerase</keyword>
<dbReference type="Proteomes" id="UP001212803">
    <property type="component" value="Chromosome"/>
</dbReference>
<dbReference type="Gene3D" id="3.30.70.580">
    <property type="entry name" value="Pseudouridine synthase I, catalytic domain, N-terminal subdomain"/>
    <property type="match status" value="1"/>
</dbReference>
<evidence type="ECO:0000256" key="6">
    <source>
        <dbReference type="SAM" id="MobiDB-lite"/>
    </source>
</evidence>
<dbReference type="EC" id="5.4.99.12" evidence="4"/>
<feature type="domain" description="Pseudouridine synthase I TruA alpha/beta" evidence="7">
    <location>
        <begin position="27"/>
        <end position="118"/>
    </location>
</feature>
<feature type="compositionally biased region" description="Basic residues" evidence="6">
    <location>
        <begin position="1"/>
        <end position="15"/>
    </location>
</feature>
<dbReference type="InterPro" id="IPR020097">
    <property type="entry name" value="PsdUridine_synth_TruA_a/b_dom"/>
</dbReference>
<comment type="subunit">
    <text evidence="4">Homodimer.</text>
</comment>
<reference evidence="8 9" key="1">
    <citation type="journal article" date="2023" name="ISME J.">
        <title>Thermophilic Dehalococcoidia with unusual traits shed light on an unexpected past.</title>
        <authorList>
            <person name="Palmer M."/>
            <person name="Covington J.K."/>
            <person name="Zhou E.M."/>
            <person name="Thomas S.C."/>
            <person name="Habib N."/>
            <person name="Seymour C.O."/>
            <person name="Lai D."/>
            <person name="Johnston J."/>
            <person name="Hashimi A."/>
            <person name="Jiao J.Y."/>
            <person name="Muok A.R."/>
            <person name="Liu L."/>
            <person name="Xian W.D."/>
            <person name="Zhi X.Y."/>
            <person name="Li M.M."/>
            <person name="Silva L.P."/>
            <person name="Bowen B.P."/>
            <person name="Louie K."/>
            <person name="Briegel A."/>
            <person name="Pett-Ridge J."/>
            <person name="Weber P.K."/>
            <person name="Tocheva E.I."/>
            <person name="Woyke T."/>
            <person name="Northen T.R."/>
            <person name="Mayali X."/>
            <person name="Li W.J."/>
            <person name="Hedlund B.P."/>
        </authorList>
    </citation>
    <scope>NUCLEOTIDE SEQUENCE [LARGE SCALE GENOMIC DNA]</scope>
    <source>
        <strain evidence="8 9">YIM 72310</strain>
    </source>
</reference>
<sequence>MPRPRQPRHPQRRKRTTDPAAAKRFAATVSYDGTDFVGSQVQPNGRTVQEELERAAERLFGTPTRVDLAGRTDSGVHARGQVAAFTAATRLEAAAIGRALNALLPEDVAVRAVREVPPGFDPRRWARRRRYRYTIANGEARDPLARRYAWHLEGNLDLPAMQHLAGAFAGRRDYSAFAGKLEPGRSPVRTVFETTVNRSGDWLYIDIEADAFLPQMVRRITAALVRVGRHAATEEEIVSLLHQARPGSFIHVAPARGLCLERVWYDEGYQP</sequence>
<evidence type="ECO:0000313" key="8">
    <source>
        <dbReference type="EMBL" id="WBL36622.1"/>
    </source>
</evidence>
<dbReference type="PIRSF" id="PIRSF001430">
    <property type="entry name" value="tRNA_psdUrid_synth"/>
    <property type="match status" value="1"/>
</dbReference>
<dbReference type="Gene3D" id="3.30.70.660">
    <property type="entry name" value="Pseudouridine synthase I, catalytic domain, C-terminal subdomain"/>
    <property type="match status" value="1"/>
</dbReference>
<comment type="caution">
    <text evidence="4">Lacks conserved residue(s) required for the propagation of feature annotation.</text>
</comment>
<comment type="function">
    <text evidence="4">Formation of pseudouridine at positions 38, 39 and 40 in the anticodon stem and loop of transfer RNAs.</text>
</comment>
<dbReference type="InterPro" id="IPR020103">
    <property type="entry name" value="PsdUridine_synth_cat_dom_sf"/>
</dbReference>
<dbReference type="GO" id="GO:0160147">
    <property type="term" value="F:tRNA pseudouridine(38-40) synthase activity"/>
    <property type="evidence" value="ECO:0007669"/>
    <property type="project" value="UniProtKB-EC"/>
</dbReference>
<dbReference type="EMBL" id="CP115149">
    <property type="protein sequence ID" value="WBL36622.1"/>
    <property type="molecule type" value="Genomic_DNA"/>
</dbReference>
<name>A0ABY7M7W3_9CHLR</name>
<accession>A0ABY7M7W3</accession>
<dbReference type="NCBIfam" id="TIGR00071">
    <property type="entry name" value="hisT_truA"/>
    <property type="match status" value="1"/>
</dbReference>
<dbReference type="InterPro" id="IPR020095">
    <property type="entry name" value="PsdUridine_synth_TruA_C"/>
</dbReference>
<feature type="active site" description="Nucleophile" evidence="4">
    <location>
        <position position="73"/>
    </location>
</feature>
<evidence type="ECO:0000256" key="3">
    <source>
        <dbReference type="ARBA" id="ARBA00023235"/>
    </source>
</evidence>
<feature type="region of interest" description="Disordered" evidence="6">
    <location>
        <begin position="1"/>
        <end position="22"/>
    </location>
</feature>
<feature type="domain" description="Pseudouridine synthase I TruA alpha/beta" evidence="7">
    <location>
        <begin position="165"/>
        <end position="266"/>
    </location>
</feature>
<dbReference type="PANTHER" id="PTHR11142">
    <property type="entry name" value="PSEUDOURIDYLATE SYNTHASE"/>
    <property type="match status" value="1"/>
</dbReference>
<dbReference type="SUPFAM" id="SSF55120">
    <property type="entry name" value="Pseudouridine synthase"/>
    <property type="match status" value="1"/>
</dbReference>
<evidence type="ECO:0000256" key="5">
    <source>
        <dbReference type="RuleBase" id="RU003792"/>
    </source>
</evidence>
<dbReference type="PANTHER" id="PTHR11142:SF0">
    <property type="entry name" value="TRNA PSEUDOURIDINE SYNTHASE-LIKE 1"/>
    <property type="match status" value="1"/>
</dbReference>
<keyword evidence="2 4" id="KW-0819">tRNA processing</keyword>
<organism evidence="8 9">
    <name type="scientific">Tepidiforma flava</name>
    <dbReference type="NCBI Taxonomy" id="3004094"/>
    <lineage>
        <taxon>Bacteria</taxon>
        <taxon>Bacillati</taxon>
        <taxon>Chloroflexota</taxon>
        <taxon>Tepidiformia</taxon>
        <taxon>Tepidiformales</taxon>
        <taxon>Tepidiformaceae</taxon>
        <taxon>Tepidiforma</taxon>
    </lineage>
</organism>
<proteinExistence type="inferred from homology"/>
<dbReference type="InterPro" id="IPR001406">
    <property type="entry name" value="PsdUridine_synth_TruA"/>
</dbReference>
<gene>
    <name evidence="4 8" type="primary">truA</name>
    <name evidence="8" type="ORF">O0235_03445</name>
</gene>
<keyword evidence="9" id="KW-1185">Reference proteome</keyword>
<protein>
    <recommendedName>
        <fullName evidence="4">tRNA pseudouridine synthase A</fullName>
        <ecNumber evidence="4">5.4.99.12</ecNumber>
    </recommendedName>
    <alternativeName>
        <fullName evidence="4">tRNA pseudouridine(38-40) synthase</fullName>
    </alternativeName>
    <alternativeName>
        <fullName evidence="4">tRNA pseudouridylate synthase I</fullName>
    </alternativeName>
    <alternativeName>
        <fullName evidence="4">tRNA-uridine isomerase I</fullName>
    </alternativeName>
</protein>
<dbReference type="RefSeq" id="WP_270057144.1">
    <property type="nucleotide sequence ID" value="NZ_CP115149.1"/>
</dbReference>
<evidence type="ECO:0000256" key="1">
    <source>
        <dbReference type="ARBA" id="ARBA00009375"/>
    </source>
</evidence>
<comment type="catalytic activity">
    <reaction evidence="4 5">
        <text>uridine(38/39/40) in tRNA = pseudouridine(38/39/40) in tRNA</text>
        <dbReference type="Rhea" id="RHEA:22376"/>
        <dbReference type="Rhea" id="RHEA-COMP:10085"/>
        <dbReference type="Rhea" id="RHEA-COMP:10087"/>
        <dbReference type="ChEBI" id="CHEBI:65314"/>
        <dbReference type="ChEBI" id="CHEBI:65315"/>
        <dbReference type="EC" id="5.4.99.12"/>
    </reaction>
</comment>